<sequence length="96" mass="10589">MQVDFFGWLGQALGTVIRYIVDGLEWFFGLFAIAGHNFLRGLSEALGMDQSVISLGALVVGLLLLVAAARAFFRRSIVAGIIWLVLGLWLLSWIIH</sequence>
<feature type="transmembrane region" description="Helical" evidence="1">
    <location>
        <begin position="77"/>
        <end position="95"/>
    </location>
</feature>
<name>A0A5R9QBQ5_9GAMM</name>
<organism evidence="2 3">
    <name type="scientific">Stutzerimonas nosocomialis</name>
    <dbReference type="NCBI Taxonomy" id="1056496"/>
    <lineage>
        <taxon>Bacteria</taxon>
        <taxon>Pseudomonadati</taxon>
        <taxon>Pseudomonadota</taxon>
        <taxon>Gammaproteobacteria</taxon>
        <taxon>Pseudomonadales</taxon>
        <taxon>Pseudomonadaceae</taxon>
        <taxon>Stutzerimonas</taxon>
    </lineage>
</organism>
<gene>
    <name evidence="2" type="ORF">DN820_15735</name>
</gene>
<evidence type="ECO:0000256" key="1">
    <source>
        <dbReference type="SAM" id="Phobius"/>
    </source>
</evidence>
<feature type="transmembrane region" description="Helical" evidence="1">
    <location>
        <begin position="51"/>
        <end position="71"/>
    </location>
</feature>
<protein>
    <submittedName>
        <fullName evidence="2">Uncharacterized protein</fullName>
    </submittedName>
</protein>
<keyword evidence="1" id="KW-0472">Membrane</keyword>
<feature type="transmembrane region" description="Helical" evidence="1">
    <location>
        <begin position="16"/>
        <end position="39"/>
    </location>
</feature>
<dbReference type="RefSeq" id="WP_138412219.1">
    <property type="nucleotide sequence ID" value="NZ_QLAG01000020.1"/>
</dbReference>
<proteinExistence type="predicted"/>
<keyword evidence="1" id="KW-0812">Transmembrane</keyword>
<dbReference type="Proteomes" id="UP000306753">
    <property type="component" value="Unassembled WGS sequence"/>
</dbReference>
<dbReference type="AlphaFoldDB" id="A0A5R9QBQ5"/>
<evidence type="ECO:0000313" key="2">
    <source>
        <dbReference type="EMBL" id="TLX62564.1"/>
    </source>
</evidence>
<keyword evidence="1" id="KW-1133">Transmembrane helix</keyword>
<evidence type="ECO:0000313" key="3">
    <source>
        <dbReference type="Proteomes" id="UP000306753"/>
    </source>
</evidence>
<reference evidence="2 3" key="1">
    <citation type="journal article" date="2017" name="Eur. J. Clin. Microbiol. Infect. Dis.">
        <title>Uncommonly isolated clinical Pseudomonas: identification and phylogenetic assignation.</title>
        <authorList>
            <person name="Mulet M."/>
            <person name="Gomila M."/>
            <person name="Ramirez A."/>
            <person name="Cardew S."/>
            <person name="Moore E.R."/>
            <person name="Lalucat J."/>
            <person name="Garcia-Valdes E."/>
        </authorList>
    </citation>
    <scope>NUCLEOTIDE SEQUENCE [LARGE SCALE GENOMIC DNA]</scope>
    <source>
        <strain evidence="2 3">SD129</strain>
    </source>
</reference>
<comment type="caution">
    <text evidence="2">The sequence shown here is derived from an EMBL/GenBank/DDBJ whole genome shotgun (WGS) entry which is preliminary data.</text>
</comment>
<keyword evidence="3" id="KW-1185">Reference proteome</keyword>
<accession>A0A5R9QBQ5</accession>
<dbReference type="EMBL" id="QLAG01000020">
    <property type="protein sequence ID" value="TLX62564.1"/>
    <property type="molecule type" value="Genomic_DNA"/>
</dbReference>